<comment type="subunit">
    <text evidence="5">Homodimer. Homodimerization may be required to stabilize the binding of ScpA to the Smc head domains. Component of a cohesin-like complex composed of ScpA, ScpB and the Smc homodimer, in which ScpA and ScpB bind to the head domain of Smc. The presence of the three proteins is required for the association of the complex with DNA.</text>
</comment>
<sequence>MRREDIKYIIEAVMFAYGDPITIKELNSIINDELSPKEIEIMLNDLINEYREKDRGLQIIKLEDKYQMCTNTKYANFISKIIEPQKKKSLSQATLETLTIIAYKQPITKLEIENIRGVKCDKAVSTLYENDLIVEAGRLEKIGRPIIYKTTEEFLKTLGIEKLEDLPPLDQYKLKE</sequence>
<gene>
    <name evidence="5" type="primary">scpB</name>
    <name evidence="6" type="ORF">J2Z43_000897</name>
</gene>
<protein>
    <recommendedName>
        <fullName evidence="5">Segregation and condensation protein B</fullName>
    </recommendedName>
</protein>
<comment type="caution">
    <text evidence="6">The sequence shown here is derived from an EMBL/GenBank/DDBJ whole genome shotgun (WGS) entry which is preliminary data.</text>
</comment>
<keyword evidence="7" id="KW-1185">Reference proteome</keyword>
<dbReference type="Proteomes" id="UP000767291">
    <property type="component" value="Unassembled WGS sequence"/>
</dbReference>
<reference evidence="6 7" key="1">
    <citation type="submission" date="2021-03" db="EMBL/GenBank/DDBJ databases">
        <title>Genomic Encyclopedia of Type Strains, Phase IV (KMG-IV): sequencing the most valuable type-strain genomes for metagenomic binning, comparative biology and taxonomic classification.</title>
        <authorList>
            <person name="Goeker M."/>
        </authorList>
    </citation>
    <scope>NUCLEOTIDE SEQUENCE [LARGE SCALE GENOMIC DNA]</scope>
    <source>
        <strain evidence="6 7">DSM 1289</strain>
    </source>
</reference>
<accession>A0ABS4E9B2</accession>
<keyword evidence="1 5" id="KW-0963">Cytoplasm</keyword>
<keyword evidence="3 5" id="KW-0159">Chromosome partition</keyword>
<name>A0ABS4E9B2_9FIRM</name>
<keyword evidence="4 5" id="KW-0131">Cell cycle</keyword>
<evidence type="ECO:0000256" key="1">
    <source>
        <dbReference type="ARBA" id="ARBA00022490"/>
    </source>
</evidence>
<dbReference type="PIRSF" id="PIRSF019345">
    <property type="entry name" value="ScpB"/>
    <property type="match status" value="1"/>
</dbReference>
<evidence type="ECO:0000256" key="3">
    <source>
        <dbReference type="ARBA" id="ARBA00022829"/>
    </source>
</evidence>
<dbReference type="HAMAP" id="MF_01804">
    <property type="entry name" value="ScpB"/>
    <property type="match status" value="1"/>
</dbReference>
<dbReference type="EMBL" id="JAGGJX010000001">
    <property type="protein sequence ID" value="MBP1854507.1"/>
    <property type="molecule type" value="Genomic_DNA"/>
</dbReference>
<keyword evidence="2 5" id="KW-0132">Cell division</keyword>
<organism evidence="6 7">
    <name type="scientific">Metaclostridioides mangenotii</name>
    <dbReference type="NCBI Taxonomy" id="1540"/>
    <lineage>
        <taxon>Bacteria</taxon>
        <taxon>Bacillati</taxon>
        <taxon>Bacillota</taxon>
        <taxon>Clostridia</taxon>
        <taxon>Peptostreptococcales</taxon>
        <taxon>Peptostreptococcaceae</taxon>
        <taxon>Metaclostridioides</taxon>
    </lineage>
</organism>
<evidence type="ECO:0000313" key="6">
    <source>
        <dbReference type="EMBL" id="MBP1854507.1"/>
    </source>
</evidence>
<comment type="similarity">
    <text evidence="5">Belongs to the ScpB family.</text>
</comment>
<dbReference type="InterPro" id="IPR036388">
    <property type="entry name" value="WH-like_DNA-bd_sf"/>
</dbReference>
<dbReference type="Gene3D" id="1.10.10.10">
    <property type="entry name" value="Winged helix-like DNA-binding domain superfamily/Winged helix DNA-binding domain"/>
    <property type="match status" value="2"/>
</dbReference>
<comment type="function">
    <text evidence="5">Participates in chromosomal partition during cell division. May act via the formation of a condensin-like complex containing Smc and ScpA that pull DNA away from mid-cell into both cell halves.</text>
</comment>
<dbReference type="NCBIfam" id="TIGR00281">
    <property type="entry name" value="SMC-Scp complex subunit ScpB"/>
    <property type="match status" value="1"/>
</dbReference>
<evidence type="ECO:0000256" key="2">
    <source>
        <dbReference type="ARBA" id="ARBA00022618"/>
    </source>
</evidence>
<dbReference type="SUPFAM" id="SSF46785">
    <property type="entry name" value="Winged helix' DNA-binding domain"/>
    <property type="match status" value="2"/>
</dbReference>
<comment type="subcellular location">
    <subcellularLocation>
        <location evidence="5">Cytoplasm</location>
    </subcellularLocation>
    <text evidence="5">Associated with two foci at the outer edges of the nucleoid region in young cells, and at four foci within both cell halves in older cells.</text>
</comment>
<dbReference type="InterPro" id="IPR036390">
    <property type="entry name" value="WH_DNA-bd_sf"/>
</dbReference>
<dbReference type="PANTHER" id="PTHR34298:SF2">
    <property type="entry name" value="SEGREGATION AND CONDENSATION PROTEIN B"/>
    <property type="match status" value="1"/>
</dbReference>
<dbReference type="Pfam" id="PF04079">
    <property type="entry name" value="SMC_ScpB"/>
    <property type="match status" value="1"/>
</dbReference>
<dbReference type="RefSeq" id="WP_209456013.1">
    <property type="nucleotide sequence ID" value="NZ_BAAACS010000012.1"/>
</dbReference>
<proteinExistence type="inferred from homology"/>
<evidence type="ECO:0000256" key="5">
    <source>
        <dbReference type="HAMAP-Rule" id="MF_01804"/>
    </source>
</evidence>
<evidence type="ECO:0000313" key="7">
    <source>
        <dbReference type="Proteomes" id="UP000767291"/>
    </source>
</evidence>
<evidence type="ECO:0000256" key="4">
    <source>
        <dbReference type="ARBA" id="ARBA00023306"/>
    </source>
</evidence>
<dbReference type="InterPro" id="IPR005234">
    <property type="entry name" value="ScpB_csome_segregation"/>
</dbReference>
<dbReference type="PANTHER" id="PTHR34298">
    <property type="entry name" value="SEGREGATION AND CONDENSATION PROTEIN B"/>
    <property type="match status" value="1"/>
</dbReference>